<evidence type="ECO:0000313" key="2">
    <source>
        <dbReference type="Proteomes" id="UP000461443"/>
    </source>
</evidence>
<dbReference type="EMBL" id="WUBS01000001">
    <property type="protein sequence ID" value="NDL61557.1"/>
    <property type="molecule type" value="Genomic_DNA"/>
</dbReference>
<protein>
    <submittedName>
        <fullName evidence="1">Uncharacterized protein</fullName>
    </submittedName>
</protein>
<dbReference type="AlphaFoldDB" id="A0A845SDV4"/>
<dbReference type="RefSeq" id="WP_162364224.1">
    <property type="nucleotide sequence ID" value="NZ_WUBS01000001.1"/>
</dbReference>
<proteinExistence type="predicted"/>
<reference evidence="1 2" key="2">
    <citation type="submission" date="2020-02" db="EMBL/GenBank/DDBJ databases">
        <title>The new genus of Enterobacteriales.</title>
        <authorList>
            <person name="Kim I.S."/>
        </authorList>
    </citation>
    <scope>NUCLEOTIDE SEQUENCE [LARGE SCALE GENOMIC DNA]</scope>
    <source>
        <strain evidence="1 2">SAP-6</strain>
    </source>
</reference>
<gene>
    <name evidence="1" type="ORF">GRH90_02080</name>
</gene>
<keyword evidence="2" id="KW-1185">Reference proteome</keyword>
<name>A0A845SDV4_9GAMM</name>
<reference evidence="1 2" key="1">
    <citation type="submission" date="2019-12" db="EMBL/GenBank/DDBJ databases">
        <authorList>
            <person name="Lee S.D."/>
        </authorList>
    </citation>
    <scope>NUCLEOTIDE SEQUENCE [LARGE SCALE GENOMIC DNA]</scope>
    <source>
        <strain evidence="1 2">SAP-6</strain>
    </source>
</reference>
<sequence length="190" mass="20999">MVEAIADLAGYLLFQKIPTDIACKEMFKNVTRLEATYSNKGNKHTSIIDARQGSSMEVMVLHNKPKANKEITANVEYKLVYNMGRSFSGAGNPLPGDLTTDVTQCSDQDGEKTASGRCSTIVAYMPEGFHKATLQDIVENKGEDIVRRSKPMSSTITSFEIGKVFCSKDDRGDRIPLKSEYDNRRGCTIS</sequence>
<comment type="caution">
    <text evidence="1">The sequence shown here is derived from an EMBL/GenBank/DDBJ whole genome shotgun (WGS) entry which is preliminary data.</text>
</comment>
<evidence type="ECO:0000313" key="1">
    <source>
        <dbReference type="EMBL" id="NDL61557.1"/>
    </source>
</evidence>
<dbReference type="Proteomes" id="UP000461443">
    <property type="component" value="Unassembled WGS sequence"/>
</dbReference>
<accession>A0A845SDV4</accession>
<organism evidence="1 2">
    <name type="scientific">Acerihabitans arboris</name>
    <dbReference type="NCBI Taxonomy" id="2691583"/>
    <lineage>
        <taxon>Bacteria</taxon>
        <taxon>Pseudomonadati</taxon>
        <taxon>Pseudomonadota</taxon>
        <taxon>Gammaproteobacteria</taxon>
        <taxon>Enterobacterales</taxon>
        <taxon>Pectobacteriaceae</taxon>
        <taxon>Acerihabitans</taxon>
    </lineage>
</organism>